<evidence type="ECO:0000313" key="2">
    <source>
        <dbReference type="EMBL" id="KZV86745.1"/>
    </source>
</evidence>
<protein>
    <submittedName>
        <fullName evidence="2">Uncharacterized protein</fullName>
    </submittedName>
</protein>
<evidence type="ECO:0000256" key="1">
    <source>
        <dbReference type="SAM" id="Coils"/>
    </source>
</evidence>
<name>A0A165EEJ7_EXIGL</name>
<dbReference type="InParanoid" id="A0A165EEJ7"/>
<reference evidence="2 3" key="1">
    <citation type="journal article" date="2016" name="Mol. Biol. Evol.">
        <title>Comparative Genomics of Early-Diverging Mushroom-Forming Fungi Provides Insights into the Origins of Lignocellulose Decay Capabilities.</title>
        <authorList>
            <person name="Nagy L.G."/>
            <person name="Riley R."/>
            <person name="Tritt A."/>
            <person name="Adam C."/>
            <person name="Daum C."/>
            <person name="Floudas D."/>
            <person name="Sun H."/>
            <person name="Yadav J.S."/>
            <person name="Pangilinan J."/>
            <person name="Larsson K.H."/>
            <person name="Matsuura K."/>
            <person name="Barry K."/>
            <person name="Labutti K."/>
            <person name="Kuo R."/>
            <person name="Ohm R.A."/>
            <person name="Bhattacharya S.S."/>
            <person name="Shirouzu T."/>
            <person name="Yoshinaga Y."/>
            <person name="Martin F.M."/>
            <person name="Grigoriev I.V."/>
            <person name="Hibbett D.S."/>
        </authorList>
    </citation>
    <scope>NUCLEOTIDE SEQUENCE [LARGE SCALE GENOMIC DNA]</scope>
    <source>
        <strain evidence="2 3">HHB12029</strain>
    </source>
</reference>
<sequence>MSSPQPRPVPMRQLSYNSIGSVDFSNMSEDGEVPEAEVDCDFCGKKHRGECVVKEDKSERWWSDYELAERVKIPLRCLFPMSSGTRTTFRSLALELQFETKLPAVVYAEGMATARFLRRVDLRGAPKGQDLHNTWSDIGQIQHMMFPLLKCEGVRDAVRKELKELEQTRTKLRSQFDGGYYMDEELGMLRREYNPKTERVGGRLVRDILREKDEEMKQLKLEIEMIKQEADKSTKYE</sequence>
<feature type="coiled-coil region" evidence="1">
    <location>
        <begin position="209"/>
        <end position="236"/>
    </location>
</feature>
<keyword evidence="3" id="KW-1185">Reference proteome</keyword>
<dbReference type="Proteomes" id="UP000077266">
    <property type="component" value="Unassembled WGS sequence"/>
</dbReference>
<accession>A0A165EEJ7</accession>
<gene>
    <name evidence="2" type="ORF">EXIGLDRAFT_774289</name>
</gene>
<organism evidence="2 3">
    <name type="scientific">Exidia glandulosa HHB12029</name>
    <dbReference type="NCBI Taxonomy" id="1314781"/>
    <lineage>
        <taxon>Eukaryota</taxon>
        <taxon>Fungi</taxon>
        <taxon>Dikarya</taxon>
        <taxon>Basidiomycota</taxon>
        <taxon>Agaricomycotina</taxon>
        <taxon>Agaricomycetes</taxon>
        <taxon>Auriculariales</taxon>
        <taxon>Exidiaceae</taxon>
        <taxon>Exidia</taxon>
    </lineage>
</organism>
<proteinExistence type="predicted"/>
<dbReference type="AlphaFoldDB" id="A0A165EEJ7"/>
<evidence type="ECO:0000313" key="3">
    <source>
        <dbReference type="Proteomes" id="UP000077266"/>
    </source>
</evidence>
<dbReference type="EMBL" id="KV426145">
    <property type="protein sequence ID" value="KZV86745.1"/>
    <property type="molecule type" value="Genomic_DNA"/>
</dbReference>
<feature type="coiled-coil region" evidence="1">
    <location>
        <begin position="148"/>
        <end position="175"/>
    </location>
</feature>
<keyword evidence="1" id="KW-0175">Coiled coil</keyword>